<reference evidence="1 2" key="1">
    <citation type="journal article" date="2019" name="Mol. Ecol. Resour.">
        <title>Chromosome-level genome assembly of Triplophysa tibetana, a fish adapted to the harsh high-altitude environment of the Tibetan Plateau.</title>
        <authorList>
            <person name="Yang X."/>
            <person name="Liu H."/>
            <person name="Ma Z."/>
            <person name="Zou Y."/>
            <person name="Zou M."/>
            <person name="Mao Y."/>
            <person name="Li X."/>
            <person name="Wang H."/>
            <person name="Chen T."/>
            <person name="Wang W."/>
            <person name="Yang R."/>
        </authorList>
    </citation>
    <scope>NUCLEOTIDE SEQUENCE [LARGE SCALE GENOMIC DNA]</scope>
    <source>
        <strain evidence="1">TTIB1903HZAU</strain>
        <tissue evidence="1">Muscle</tissue>
    </source>
</reference>
<dbReference type="Proteomes" id="UP000324632">
    <property type="component" value="Chromosome 18"/>
</dbReference>
<organism evidence="1 2">
    <name type="scientific">Triplophysa tibetana</name>
    <dbReference type="NCBI Taxonomy" id="1572043"/>
    <lineage>
        <taxon>Eukaryota</taxon>
        <taxon>Metazoa</taxon>
        <taxon>Chordata</taxon>
        <taxon>Craniata</taxon>
        <taxon>Vertebrata</taxon>
        <taxon>Euteleostomi</taxon>
        <taxon>Actinopterygii</taxon>
        <taxon>Neopterygii</taxon>
        <taxon>Teleostei</taxon>
        <taxon>Ostariophysi</taxon>
        <taxon>Cypriniformes</taxon>
        <taxon>Nemacheilidae</taxon>
        <taxon>Triplophysa</taxon>
    </lineage>
</organism>
<gene>
    <name evidence="1" type="ORF">E1301_Tti005786</name>
</gene>
<name>A0A5A9NGE1_9TELE</name>
<dbReference type="AlphaFoldDB" id="A0A5A9NGE1"/>
<keyword evidence="2" id="KW-1185">Reference proteome</keyword>
<protein>
    <submittedName>
        <fullName evidence="1">Uncharacterized protein</fullName>
    </submittedName>
</protein>
<proteinExistence type="predicted"/>
<evidence type="ECO:0000313" key="1">
    <source>
        <dbReference type="EMBL" id="KAA0708543.1"/>
    </source>
</evidence>
<comment type="caution">
    <text evidence="1">The sequence shown here is derived from an EMBL/GenBank/DDBJ whole genome shotgun (WGS) entry which is preliminary data.</text>
</comment>
<dbReference type="EMBL" id="SOYY01000018">
    <property type="protein sequence ID" value="KAA0708543.1"/>
    <property type="molecule type" value="Genomic_DNA"/>
</dbReference>
<accession>A0A5A9NGE1</accession>
<evidence type="ECO:0000313" key="2">
    <source>
        <dbReference type="Proteomes" id="UP000324632"/>
    </source>
</evidence>
<sequence length="137" mass="14737">MPFPQRSVEPQLVSRLRVSLASEKTFITPDGRRVRKPVLSNSLEEMDSLRSQQPVLPECDLIHLIRLQLTSRPIKPLLGKLYYITIMAVLRLAFSLAPSLGITVVSAAGESGGMFGVNQPVQGCGSSGSIALLGPPA</sequence>